<evidence type="ECO:0008006" key="15">
    <source>
        <dbReference type="Google" id="ProtNLM"/>
    </source>
</evidence>
<accession>A0A5J5BB52</accession>
<dbReference type="InterPro" id="IPR001878">
    <property type="entry name" value="Znf_CCHC"/>
</dbReference>
<dbReference type="InterPro" id="IPR016177">
    <property type="entry name" value="DNA-bd_dom_sf"/>
</dbReference>
<keyword evidence="9" id="KW-0479">Metal-binding</keyword>
<dbReference type="PROSITE" id="PS51032">
    <property type="entry name" value="AP2_ERF"/>
    <property type="match status" value="1"/>
</dbReference>
<sequence>MDPLPPISKVFSILFQEEQQRLLNIRPSETIALAVRPGGHPKSSFKCTACGKEGHTRDRCWTIVGYPPGCNPRSTNQLSILSQPPSKINQIAVAPSSSSPVPGLSPELYQKLLSMLAPSPSPIESSSINFIGNLFSPQLTFSFDRHLHWVVDSGTSHHICHHKDAFTDLQPLATPHSIRLPTGHKVFGGSPDHRRPEENCDIHNTGYWYSGTRHVKATACSACSFGSAFKAVFDKCFRVCMADPANVRQHDQLPNHPPDPSAHSTTTSASISGDSSSRGRHPNYRGIRSRSGKWVSEIREPRKTTRIWLGTYQTPEMAAAAYDVAALALKGPEAALNFPNSILSYPIPASPSASDIRAAAAIAAASKLPKTESSESPATSQLPENEEVPKSSGQEFIDEEALFDMPNLLVNMAEGMLVSPPRMQSSPPSDDSQENSDGESLWSYP</sequence>
<feature type="region of interest" description="Disordered" evidence="10">
    <location>
        <begin position="367"/>
        <end position="397"/>
    </location>
</feature>
<feature type="compositionally biased region" description="Polar residues" evidence="10">
    <location>
        <begin position="374"/>
        <end position="383"/>
    </location>
</feature>
<dbReference type="InterPro" id="IPR054722">
    <property type="entry name" value="PolX-like_BBD"/>
</dbReference>
<dbReference type="FunFam" id="3.30.730.10:FF:000001">
    <property type="entry name" value="Ethylene-responsive transcription factor 2"/>
    <property type="match status" value="1"/>
</dbReference>
<keyword evidence="5" id="KW-0010">Activator</keyword>
<evidence type="ECO:0000256" key="6">
    <source>
        <dbReference type="ARBA" id="ARBA00023163"/>
    </source>
</evidence>
<evidence type="ECO:0000256" key="3">
    <source>
        <dbReference type="ARBA" id="ARBA00023015"/>
    </source>
</evidence>
<dbReference type="Pfam" id="PF22936">
    <property type="entry name" value="Pol_BBD"/>
    <property type="match status" value="1"/>
</dbReference>
<dbReference type="Proteomes" id="UP000325577">
    <property type="component" value="Linkage Group LG14"/>
</dbReference>
<dbReference type="EMBL" id="CM018037">
    <property type="protein sequence ID" value="KAA8539874.1"/>
    <property type="molecule type" value="Genomic_DNA"/>
</dbReference>
<feature type="region of interest" description="Disordered" evidence="10">
    <location>
        <begin position="250"/>
        <end position="296"/>
    </location>
</feature>
<dbReference type="PANTHER" id="PTHR31839">
    <property type="entry name" value="DEHYDRATION-RESPONSIVE ELEMENT-BINDING PROTEIN 1D"/>
    <property type="match status" value="1"/>
</dbReference>
<dbReference type="CDD" id="cd00018">
    <property type="entry name" value="AP2"/>
    <property type="match status" value="1"/>
</dbReference>
<gene>
    <name evidence="13" type="ORF">F0562_026566</name>
</gene>
<keyword evidence="3" id="KW-0805">Transcription regulation</keyword>
<keyword evidence="14" id="KW-1185">Reference proteome</keyword>
<comment type="subcellular location">
    <subcellularLocation>
        <location evidence="1">Nucleus</location>
    </subcellularLocation>
</comment>
<dbReference type="GO" id="GO:0008270">
    <property type="term" value="F:zinc ion binding"/>
    <property type="evidence" value="ECO:0007669"/>
    <property type="project" value="UniProtKB-KW"/>
</dbReference>
<dbReference type="GO" id="GO:0003677">
    <property type="term" value="F:DNA binding"/>
    <property type="evidence" value="ECO:0007669"/>
    <property type="project" value="UniProtKB-KW"/>
</dbReference>
<name>A0A5J5BB52_9ASTE</name>
<dbReference type="GO" id="GO:0003700">
    <property type="term" value="F:DNA-binding transcription factor activity"/>
    <property type="evidence" value="ECO:0007669"/>
    <property type="project" value="InterPro"/>
</dbReference>
<dbReference type="OrthoDB" id="5544992at2759"/>
<comment type="similarity">
    <text evidence="8">Belongs to the AP2/ERF transcription factor family. ERF subfamily.</text>
</comment>
<evidence type="ECO:0000256" key="9">
    <source>
        <dbReference type="PROSITE-ProRule" id="PRU00047"/>
    </source>
</evidence>
<evidence type="ECO:0000256" key="2">
    <source>
        <dbReference type="ARBA" id="ARBA00022821"/>
    </source>
</evidence>
<dbReference type="AlphaFoldDB" id="A0A5J5BB52"/>
<evidence type="ECO:0000259" key="12">
    <source>
        <dbReference type="PROSITE" id="PS51032"/>
    </source>
</evidence>
<organism evidence="13 14">
    <name type="scientific">Nyssa sinensis</name>
    <dbReference type="NCBI Taxonomy" id="561372"/>
    <lineage>
        <taxon>Eukaryota</taxon>
        <taxon>Viridiplantae</taxon>
        <taxon>Streptophyta</taxon>
        <taxon>Embryophyta</taxon>
        <taxon>Tracheophyta</taxon>
        <taxon>Spermatophyta</taxon>
        <taxon>Magnoliopsida</taxon>
        <taxon>eudicotyledons</taxon>
        <taxon>Gunneridae</taxon>
        <taxon>Pentapetalae</taxon>
        <taxon>asterids</taxon>
        <taxon>Cornales</taxon>
        <taxon>Nyssaceae</taxon>
        <taxon>Nyssa</taxon>
    </lineage>
</organism>
<dbReference type="InterPro" id="IPR045277">
    <property type="entry name" value="DRE1A-I"/>
</dbReference>
<dbReference type="Pfam" id="PF00847">
    <property type="entry name" value="AP2"/>
    <property type="match status" value="1"/>
</dbReference>
<dbReference type="GO" id="GO:0005634">
    <property type="term" value="C:nucleus"/>
    <property type="evidence" value="ECO:0007669"/>
    <property type="project" value="UniProtKB-SubCell"/>
</dbReference>
<feature type="compositionally biased region" description="Basic residues" evidence="10">
    <location>
        <begin position="278"/>
        <end position="291"/>
    </location>
</feature>
<evidence type="ECO:0000256" key="7">
    <source>
        <dbReference type="ARBA" id="ARBA00023242"/>
    </source>
</evidence>
<keyword evidence="9" id="KW-0862">Zinc</keyword>
<proteinExistence type="inferred from homology"/>
<reference evidence="13 14" key="1">
    <citation type="submission" date="2019-09" db="EMBL/GenBank/DDBJ databases">
        <title>A chromosome-level genome assembly of the Chinese tupelo Nyssa sinensis.</title>
        <authorList>
            <person name="Yang X."/>
            <person name="Kang M."/>
            <person name="Yang Y."/>
            <person name="Xiong H."/>
            <person name="Wang M."/>
            <person name="Zhang Z."/>
            <person name="Wang Z."/>
            <person name="Wu H."/>
            <person name="Ma T."/>
            <person name="Liu J."/>
            <person name="Xi Z."/>
        </authorList>
    </citation>
    <scope>NUCLEOTIDE SEQUENCE [LARGE SCALE GENOMIC DNA]</scope>
    <source>
        <strain evidence="13">J267</strain>
        <tissue evidence="13">Leaf</tissue>
    </source>
</reference>
<evidence type="ECO:0000313" key="14">
    <source>
        <dbReference type="Proteomes" id="UP000325577"/>
    </source>
</evidence>
<dbReference type="InterPro" id="IPR001471">
    <property type="entry name" value="AP2/ERF_dom"/>
</dbReference>
<dbReference type="SMART" id="SM00380">
    <property type="entry name" value="AP2"/>
    <property type="match status" value="1"/>
</dbReference>
<evidence type="ECO:0000256" key="8">
    <source>
        <dbReference type="ARBA" id="ARBA00024343"/>
    </source>
</evidence>
<dbReference type="GO" id="GO:0006952">
    <property type="term" value="P:defense response"/>
    <property type="evidence" value="ECO:0007669"/>
    <property type="project" value="UniProtKB-KW"/>
</dbReference>
<evidence type="ECO:0000259" key="11">
    <source>
        <dbReference type="PROSITE" id="PS50158"/>
    </source>
</evidence>
<feature type="region of interest" description="Disordered" evidence="10">
    <location>
        <begin position="414"/>
        <end position="445"/>
    </location>
</feature>
<protein>
    <recommendedName>
        <fullName evidence="15">AP2/ERF domain-containing protein</fullName>
    </recommendedName>
</protein>
<keyword evidence="4" id="KW-0238">DNA-binding</keyword>
<keyword evidence="2" id="KW-0611">Plant defense</keyword>
<feature type="domain" description="AP2/ERF" evidence="12">
    <location>
        <begin position="283"/>
        <end position="339"/>
    </location>
</feature>
<keyword evidence="9" id="KW-0863">Zinc-finger</keyword>
<feature type="domain" description="CCHC-type" evidence="11">
    <location>
        <begin position="46"/>
        <end position="60"/>
    </location>
</feature>
<evidence type="ECO:0000256" key="1">
    <source>
        <dbReference type="ARBA" id="ARBA00004123"/>
    </source>
</evidence>
<dbReference type="Gene3D" id="3.30.730.10">
    <property type="entry name" value="AP2/ERF domain"/>
    <property type="match status" value="1"/>
</dbReference>
<feature type="compositionally biased region" description="Low complexity" evidence="10">
    <location>
        <begin position="261"/>
        <end position="276"/>
    </location>
</feature>
<dbReference type="PROSITE" id="PS50158">
    <property type="entry name" value="ZF_CCHC"/>
    <property type="match status" value="1"/>
</dbReference>
<evidence type="ECO:0000313" key="13">
    <source>
        <dbReference type="EMBL" id="KAA8539874.1"/>
    </source>
</evidence>
<dbReference type="SUPFAM" id="SSF54171">
    <property type="entry name" value="DNA-binding domain"/>
    <property type="match status" value="1"/>
</dbReference>
<dbReference type="InterPro" id="IPR036955">
    <property type="entry name" value="AP2/ERF_dom_sf"/>
</dbReference>
<keyword evidence="7" id="KW-0539">Nucleus</keyword>
<evidence type="ECO:0000256" key="4">
    <source>
        <dbReference type="ARBA" id="ARBA00023125"/>
    </source>
</evidence>
<dbReference type="PANTHER" id="PTHR31839:SF85">
    <property type="entry name" value="AP2_ERF DOMAIN-CONTAINING PROTEIN"/>
    <property type="match status" value="1"/>
</dbReference>
<evidence type="ECO:0000256" key="10">
    <source>
        <dbReference type="SAM" id="MobiDB-lite"/>
    </source>
</evidence>
<keyword evidence="6" id="KW-0804">Transcription</keyword>
<evidence type="ECO:0000256" key="5">
    <source>
        <dbReference type="ARBA" id="ARBA00023159"/>
    </source>
</evidence>